<keyword evidence="3" id="KW-1185">Reference proteome</keyword>
<evidence type="ECO:0000313" key="2">
    <source>
        <dbReference type="EMBL" id="KAK3671779.1"/>
    </source>
</evidence>
<dbReference type="InterPro" id="IPR056539">
    <property type="entry name" value="NuiA-like"/>
</dbReference>
<feature type="region of interest" description="Disordered" evidence="1">
    <location>
        <begin position="1"/>
        <end position="81"/>
    </location>
</feature>
<reference evidence="2" key="1">
    <citation type="submission" date="2023-07" db="EMBL/GenBank/DDBJ databases">
        <title>Black Yeasts Isolated from many extreme environments.</title>
        <authorList>
            <person name="Coleine C."/>
            <person name="Stajich J.E."/>
            <person name="Selbmann L."/>
        </authorList>
    </citation>
    <scope>NUCLEOTIDE SEQUENCE</scope>
    <source>
        <strain evidence="2">CCFEE 5485</strain>
    </source>
</reference>
<sequence length="168" mass="18459">MSSGNPTLDAAEASTGMEPLNAGPSSQQPPQHSAFVKDSTLDNLPKALQDVPSPFEAFALPLDTNQRAGVQTSQTTSPNTVSDVKQFEDLVKASMFQEGPVRAEESQREDVRWPSGYEDVLKRITLLGDKNGVRIFKVIRGQKRADVFVVATDIDEERLVGMRFAEHE</sequence>
<evidence type="ECO:0000256" key="1">
    <source>
        <dbReference type="SAM" id="MobiDB-lite"/>
    </source>
</evidence>
<organism evidence="2 3">
    <name type="scientific">Recurvomyces mirabilis</name>
    <dbReference type="NCBI Taxonomy" id="574656"/>
    <lineage>
        <taxon>Eukaryota</taxon>
        <taxon>Fungi</taxon>
        <taxon>Dikarya</taxon>
        <taxon>Ascomycota</taxon>
        <taxon>Pezizomycotina</taxon>
        <taxon>Dothideomycetes</taxon>
        <taxon>Dothideomycetidae</taxon>
        <taxon>Mycosphaerellales</taxon>
        <taxon>Teratosphaeriaceae</taxon>
        <taxon>Recurvomyces</taxon>
    </lineage>
</organism>
<dbReference type="Proteomes" id="UP001274830">
    <property type="component" value="Unassembled WGS sequence"/>
</dbReference>
<dbReference type="AlphaFoldDB" id="A0AAE0TTB4"/>
<evidence type="ECO:0000313" key="3">
    <source>
        <dbReference type="Proteomes" id="UP001274830"/>
    </source>
</evidence>
<protein>
    <submittedName>
        <fullName evidence="2">Uncharacterized protein</fullName>
    </submittedName>
</protein>
<dbReference type="Pfam" id="PF23151">
    <property type="entry name" value="NuiA_2"/>
    <property type="match status" value="1"/>
</dbReference>
<gene>
    <name evidence="2" type="ORF">LTR78_008324</name>
</gene>
<accession>A0AAE0TTB4</accession>
<comment type="caution">
    <text evidence="2">The sequence shown here is derived from an EMBL/GenBank/DDBJ whole genome shotgun (WGS) entry which is preliminary data.</text>
</comment>
<feature type="compositionally biased region" description="Polar residues" evidence="1">
    <location>
        <begin position="63"/>
        <end position="81"/>
    </location>
</feature>
<name>A0AAE0TTB4_9PEZI</name>
<proteinExistence type="predicted"/>
<dbReference type="EMBL" id="JAUTXT010000039">
    <property type="protein sequence ID" value="KAK3671779.1"/>
    <property type="molecule type" value="Genomic_DNA"/>
</dbReference>